<evidence type="ECO:0000313" key="2">
    <source>
        <dbReference type="Proteomes" id="UP000001312"/>
    </source>
</evidence>
<evidence type="ECO:0000313" key="1">
    <source>
        <dbReference type="EMBL" id="EDN96084.1"/>
    </source>
</evidence>
<name>A7F2Z2_SCLS1</name>
<organism evidence="1 2">
    <name type="scientific">Sclerotinia sclerotiorum (strain ATCC 18683 / 1980 / Ss-1)</name>
    <name type="common">White mold</name>
    <name type="synonym">Whetzelinia sclerotiorum</name>
    <dbReference type="NCBI Taxonomy" id="665079"/>
    <lineage>
        <taxon>Eukaryota</taxon>
        <taxon>Fungi</taxon>
        <taxon>Dikarya</taxon>
        <taxon>Ascomycota</taxon>
        <taxon>Pezizomycotina</taxon>
        <taxon>Leotiomycetes</taxon>
        <taxon>Helotiales</taxon>
        <taxon>Sclerotiniaceae</taxon>
        <taxon>Sclerotinia</taxon>
    </lineage>
</organism>
<keyword evidence="2" id="KW-1185">Reference proteome</keyword>
<dbReference type="RefSeq" id="XP_001587260.1">
    <property type="nucleotide sequence ID" value="XM_001587210.1"/>
</dbReference>
<dbReference type="Proteomes" id="UP000001312">
    <property type="component" value="Unassembled WGS sequence"/>
</dbReference>
<dbReference type="AlphaFoldDB" id="A7F2Z2"/>
<proteinExistence type="predicted"/>
<gene>
    <name evidence="1" type="ORF">SS1G_12290</name>
</gene>
<accession>A7F2Z2</accession>
<reference evidence="2" key="1">
    <citation type="journal article" date="2011" name="PLoS Genet.">
        <title>Genomic analysis of the necrotrophic fungal pathogens Sclerotinia sclerotiorum and Botrytis cinerea.</title>
        <authorList>
            <person name="Amselem J."/>
            <person name="Cuomo C.A."/>
            <person name="van Kan J.A."/>
            <person name="Viaud M."/>
            <person name="Benito E.P."/>
            <person name="Couloux A."/>
            <person name="Coutinho P.M."/>
            <person name="de Vries R.P."/>
            <person name="Dyer P.S."/>
            <person name="Fillinger S."/>
            <person name="Fournier E."/>
            <person name="Gout L."/>
            <person name="Hahn M."/>
            <person name="Kohn L."/>
            <person name="Lapalu N."/>
            <person name="Plummer K.M."/>
            <person name="Pradier J.M."/>
            <person name="Quevillon E."/>
            <person name="Sharon A."/>
            <person name="Simon A."/>
            <person name="ten Have A."/>
            <person name="Tudzynski B."/>
            <person name="Tudzynski P."/>
            <person name="Wincker P."/>
            <person name="Andrew M."/>
            <person name="Anthouard V."/>
            <person name="Beever R.E."/>
            <person name="Beffa R."/>
            <person name="Benoit I."/>
            <person name="Bouzid O."/>
            <person name="Brault B."/>
            <person name="Chen Z."/>
            <person name="Choquer M."/>
            <person name="Collemare J."/>
            <person name="Cotton P."/>
            <person name="Danchin E.G."/>
            <person name="Da Silva C."/>
            <person name="Gautier A."/>
            <person name="Giraud C."/>
            <person name="Giraud T."/>
            <person name="Gonzalez C."/>
            <person name="Grossetete S."/>
            <person name="Guldener U."/>
            <person name="Henrissat B."/>
            <person name="Howlett B.J."/>
            <person name="Kodira C."/>
            <person name="Kretschmer M."/>
            <person name="Lappartient A."/>
            <person name="Leroch M."/>
            <person name="Levis C."/>
            <person name="Mauceli E."/>
            <person name="Neuveglise C."/>
            <person name="Oeser B."/>
            <person name="Pearson M."/>
            <person name="Poulain J."/>
            <person name="Poussereau N."/>
            <person name="Quesneville H."/>
            <person name="Rascle C."/>
            <person name="Schumacher J."/>
            <person name="Segurens B."/>
            <person name="Sexton A."/>
            <person name="Silva E."/>
            <person name="Sirven C."/>
            <person name="Soanes D.M."/>
            <person name="Talbot N.J."/>
            <person name="Templeton M."/>
            <person name="Yandava C."/>
            <person name="Yarden O."/>
            <person name="Zeng Q."/>
            <person name="Rollins J.A."/>
            <person name="Lebrun M.H."/>
            <person name="Dickman M."/>
        </authorList>
    </citation>
    <scope>NUCLEOTIDE SEQUENCE [LARGE SCALE GENOMIC DNA]</scope>
    <source>
        <strain evidence="2">ATCC 18683 / 1980 / Ss-1</strain>
    </source>
</reference>
<dbReference type="EMBL" id="CH476639">
    <property type="protein sequence ID" value="EDN96084.1"/>
    <property type="molecule type" value="Genomic_DNA"/>
</dbReference>
<dbReference type="KEGG" id="ssl:SS1G_12290"/>
<protein>
    <submittedName>
        <fullName evidence="1">Uncharacterized protein</fullName>
    </submittedName>
</protein>
<dbReference type="HOGENOM" id="CLU_1846309_0_0_1"/>
<dbReference type="GeneID" id="5483238"/>
<dbReference type="InParanoid" id="A7F2Z2"/>
<sequence>MEHFNVFKVHRGQNYKSSITVNHLARFSLVLRLTLLGSFQSEGGSIVILGSDSQYPGKNDLEKFPPDLPGDLELLVHPAPDKSGEDVGRGFQRFGFSKAGAIMGIHKLNKRLFKHRGSSGYFVMLNKGESSPEGWDEEK</sequence>